<organism evidence="2 3">
    <name type="scientific">Pisolithus tinctorius Marx 270</name>
    <dbReference type="NCBI Taxonomy" id="870435"/>
    <lineage>
        <taxon>Eukaryota</taxon>
        <taxon>Fungi</taxon>
        <taxon>Dikarya</taxon>
        <taxon>Basidiomycota</taxon>
        <taxon>Agaricomycotina</taxon>
        <taxon>Agaricomycetes</taxon>
        <taxon>Agaricomycetidae</taxon>
        <taxon>Boletales</taxon>
        <taxon>Sclerodermatineae</taxon>
        <taxon>Pisolithaceae</taxon>
        <taxon>Pisolithus</taxon>
    </lineage>
</organism>
<dbReference type="AlphaFoldDB" id="A0A0C3NLM8"/>
<dbReference type="STRING" id="870435.A0A0C3NLM8"/>
<accession>A0A0C3NLM8</accession>
<sequence>MHLFCELTVISKKLQGSTGYKLCHRNEIQSLTHAFGIPVLFITLNPHDLSNVLVGHFRGSSEGEWHMMSSYQQAAFIASHPAAAAMAFHEQIQAFIHVIL</sequence>
<name>A0A0C3NLM8_PISTI</name>
<dbReference type="InterPro" id="IPR025476">
    <property type="entry name" value="Helitron_helicase-like"/>
</dbReference>
<keyword evidence="3" id="KW-1185">Reference proteome</keyword>
<dbReference type="OrthoDB" id="2691631at2759"/>
<dbReference type="EMBL" id="KN831985">
    <property type="protein sequence ID" value="KIO01825.1"/>
    <property type="molecule type" value="Genomic_DNA"/>
</dbReference>
<dbReference type="HOGENOM" id="CLU_080483_3_0_1"/>
<feature type="domain" description="Helitron helicase-like" evidence="1">
    <location>
        <begin position="6"/>
        <end position="99"/>
    </location>
</feature>
<protein>
    <recommendedName>
        <fullName evidence="1">Helitron helicase-like domain-containing protein</fullName>
    </recommendedName>
</protein>
<dbReference type="Proteomes" id="UP000054217">
    <property type="component" value="Unassembled WGS sequence"/>
</dbReference>
<evidence type="ECO:0000313" key="3">
    <source>
        <dbReference type="Proteomes" id="UP000054217"/>
    </source>
</evidence>
<evidence type="ECO:0000313" key="2">
    <source>
        <dbReference type="EMBL" id="KIO01825.1"/>
    </source>
</evidence>
<dbReference type="Pfam" id="PF14214">
    <property type="entry name" value="Helitron_like_N"/>
    <property type="match status" value="1"/>
</dbReference>
<reference evidence="2 3" key="1">
    <citation type="submission" date="2014-04" db="EMBL/GenBank/DDBJ databases">
        <authorList>
            <consortium name="DOE Joint Genome Institute"/>
            <person name="Kuo A."/>
            <person name="Kohler A."/>
            <person name="Costa M.D."/>
            <person name="Nagy L.G."/>
            <person name="Floudas D."/>
            <person name="Copeland A."/>
            <person name="Barry K.W."/>
            <person name="Cichocki N."/>
            <person name="Veneault-Fourrey C."/>
            <person name="LaButti K."/>
            <person name="Lindquist E.A."/>
            <person name="Lipzen A."/>
            <person name="Lundell T."/>
            <person name="Morin E."/>
            <person name="Murat C."/>
            <person name="Sun H."/>
            <person name="Tunlid A."/>
            <person name="Henrissat B."/>
            <person name="Grigoriev I.V."/>
            <person name="Hibbett D.S."/>
            <person name="Martin F."/>
            <person name="Nordberg H.P."/>
            <person name="Cantor M.N."/>
            <person name="Hua S.X."/>
        </authorList>
    </citation>
    <scope>NUCLEOTIDE SEQUENCE [LARGE SCALE GENOMIC DNA]</scope>
    <source>
        <strain evidence="2 3">Marx 270</strain>
    </source>
</reference>
<reference evidence="3" key="2">
    <citation type="submission" date="2015-01" db="EMBL/GenBank/DDBJ databases">
        <title>Evolutionary Origins and Diversification of the Mycorrhizal Mutualists.</title>
        <authorList>
            <consortium name="DOE Joint Genome Institute"/>
            <consortium name="Mycorrhizal Genomics Consortium"/>
            <person name="Kohler A."/>
            <person name="Kuo A."/>
            <person name="Nagy L.G."/>
            <person name="Floudas D."/>
            <person name="Copeland A."/>
            <person name="Barry K.W."/>
            <person name="Cichocki N."/>
            <person name="Veneault-Fourrey C."/>
            <person name="LaButti K."/>
            <person name="Lindquist E.A."/>
            <person name="Lipzen A."/>
            <person name="Lundell T."/>
            <person name="Morin E."/>
            <person name="Murat C."/>
            <person name="Riley R."/>
            <person name="Ohm R."/>
            <person name="Sun H."/>
            <person name="Tunlid A."/>
            <person name="Henrissat B."/>
            <person name="Grigoriev I.V."/>
            <person name="Hibbett D.S."/>
            <person name="Martin F."/>
        </authorList>
    </citation>
    <scope>NUCLEOTIDE SEQUENCE [LARGE SCALE GENOMIC DNA]</scope>
    <source>
        <strain evidence="3">Marx 270</strain>
    </source>
</reference>
<dbReference type="InParanoid" id="A0A0C3NLM8"/>
<evidence type="ECO:0000259" key="1">
    <source>
        <dbReference type="Pfam" id="PF14214"/>
    </source>
</evidence>
<gene>
    <name evidence="2" type="ORF">M404DRAFT_148994</name>
</gene>
<proteinExistence type="predicted"/>